<reference evidence="5" key="1">
    <citation type="submission" date="2018-10" db="EMBL/GenBank/DDBJ databases">
        <authorList>
            <person name="Vincent A.T."/>
            <person name="Schiettekatte O."/>
            <person name="Bourhy P."/>
            <person name="Veyrier F.J."/>
            <person name="Picardeau M."/>
        </authorList>
    </citation>
    <scope>NUCLEOTIDE SEQUENCE</scope>
    <source>
        <strain evidence="5">201702690</strain>
    </source>
</reference>
<dbReference type="Proteomes" id="UP000297946">
    <property type="component" value="Unassembled WGS sequence"/>
</dbReference>
<dbReference type="EMBL" id="RQGC01000004">
    <property type="protein sequence ID" value="TGL41807.1"/>
    <property type="molecule type" value="Genomic_DNA"/>
</dbReference>
<accession>A0A5F1ZW43</accession>
<evidence type="ECO:0000313" key="7">
    <source>
        <dbReference type="Proteomes" id="UP000297946"/>
    </source>
</evidence>
<keyword evidence="6" id="KW-1185">Reference proteome</keyword>
<organism evidence="4 7">
    <name type="scientific">Leptospira langatensis</name>
    <dbReference type="NCBI Taxonomy" id="2484983"/>
    <lineage>
        <taxon>Bacteria</taxon>
        <taxon>Pseudomonadati</taxon>
        <taxon>Spirochaetota</taxon>
        <taxon>Spirochaetia</taxon>
        <taxon>Leptospirales</taxon>
        <taxon>Leptospiraceae</taxon>
        <taxon>Leptospira</taxon>
    </lineage>
</organism>
<name>A0A5F1ZW43_9LEPT</name>
<dbReference type="PANTHER" id="PTHR46401:SF2">
    <property type="entry name" value="GLYCOSYLTRANSFERASE WBBK-RELATED"/>
    <property type="match status" value="1"/>
</dbReference>
<dbReference type="EMBL" id="RQER01000004">
    <property type="protein sequence ID" value="TGK03051.1"/>
    <property type="molecule type" value="Genomic_DNA"/>
</dbReference>
<dbReference type="RefSeq" id="WP_135644233.1">
    <property type="nucleotide sequence ID" value="NZ_RQER01000004.1"/>
</dbReference>
<evidence type="ECO:0000313" key="6">
    <source>
        <dbReference type="Proteomes" id="UP000297273"/>
    </source>
</evidence>
<dbReference type="InterPro" id="IPR028098">
    <property type="entry name" value="Glyco_trans_4-like_N"/>
</dbReference>
<proteinExistence type="predicted"/>
<dbReference type="GO" id="GO:0016757">
    <property type="term" value="F:glycosyltransferase activity"/>
    <property type="evidence" value="ECO:0007669"/>
    <property type="project" value="InterPro"/>
</dbReference>
<sequence>MAQKWIQIGFDARMIAHSGIGSRIKGILNELAGLASKKNIAITLLGDPELLKKNLAPKVLKQYQILEYRAGIYSLSEWKGIREMENFDLLDIPHFNAPLKYLDRCIVTIHDIIPFRMKQFHSSLLKQIYLRLVFWMIGRRSASVITVSDFTAKDVHEVFDFSFDQMKTIYNGLDQDVFYPRSNSEKKSFLQKYDLASGYLLSVGIGKEHKNLGFVLRSFKSLWSEKKLKQNWVIAGAGGKLPEYLKEEAKGWEHKIHVLPYLSEDELSILYSAAGLLVYPSLYEGFGFPPVEAQSSGCPVYSSDASVLPEILGNSAFYFNPTNSQEFETNLLGLLASSKKLNSKVKSGLLNAKRFNWKKSAHQVVGEYLRVLKMRNTQ</sequence>
<dbReference type="OrthoDB" id="9797829at2"/>
<gene>
    <name evidence="4" type="ORF">EHO57_07060</name>
    <name evidence="5" type="ORF">EHQ53_06225</name>
</gene>
<evidence type="ECO:0000259" key="2">
    <source>
        <dbReference type="Pfam" id="PF00534"/>
    </source>
</evidence>
<feature type="domain" description="Glycosyltransferase subfamily 4-like N-terminal" evidence="3">
    <location>
        <begin position="85"/>
        <end position="176"/>
    </location>
</feature>
<evidence type="ECO:0000313" key="5">
    <source>
        <dbReference type="EMBL" id="TGL41807.1"/>
    </source>
</evidence>
<dbReference type="InterPro" id="IPR001296">
    <property type="entry name" value="Glyco_trans_1"/>
</dbReference>
<dbReference type="AlphaFoldDB" id="A0A5F1ZW43"/>
<keyword evidence="1 4" id="KW-0808">Transferase</keyword>
<reference evidence="6 7" key="2">
    <citation type="journal article" date="2019" name="PLoS Negl. Trop. Dis.">
        <title>Revisiting the worldwide diversity of Leptospira species in the environment.</title>
        <authorList>
            <person name="Vincent A.T."/>
            <person name="Schiettekatte O."/>
            <person name="Bourhy P."/>
            <person name="Veyrier F.J."/>
            <person name="Picardeau M."/>
        </authorList>
    </citation>
    <scope>NUCLEOTIDE SEQUENCE [LARGE SCALE GENOMIC DNA]</scope>
    <source>
        <strain evidence="6">201702690</strain>
        <strain evidence="4 7">SSW18</strain>
    </source>
</reference>
<comment type="caution">
    <text evidence="4">The sequence shown here is derived from an EMBL/GenBank/DDBJ whole genome shotgun (WGS) entry which is preliminary data.</text>
</comment>
<dbReference type="CDD" id="cd03809">
    <property type="entry name" value="GT4_MtfB-like"/>
    <property type="match status" value="1"/>
</dbReference>
<dbReference type="Pfam" id="PF13439">
    <property type="entry name" value="Glyco_transf_4"/>
    <property type="match status" value="1"/>
</dbReference>
<evidence type="ECO:0000313" key="4">
    <source>
        <dbReference type="EMBL" id="TGK03051.1"/>
    </source>
</evidence>
<protein>
    <submittedName>
        <fullName evidence="4">Glycosyltransferase family 1 protein</fullName>
    </submittedName>
</protein>
<dbReference type="Proteomes" id="UP000297273">
    <property type="component" value="Unassembled WGS sequence"/>
</dbReference>
<dbReference type="PANTHER" id="PTHR46401">
    <property type="entry name" value="GLYCOSYLTRANSFERASE WBBK-RELATED"/>
    <property type="match status" value="1"/>
</dbReference>
<dbReference type="Gene3D" id="3.40.50.2000">
    <property type="entry name" value="Glycogen Phosphorylase B"/>
    <property type="match status" value="2"/>
</dbReference>
<dbReference type="Pfam" id="PF00534">
    <property type="entry name" value="Glycos_transf_1"/>
    <property type="match status" value="1"/>
</dbReference>
<dbReference type="SUPFAM" id="SSF53756">
    <property type="entry name" value="UDP-Glycosyltransferase/glycogen phosphorylase"/>
    <property type="match status" value="1"/>
</dbReference>
<evidence type="ECO:0000256" key="1">
    <source>
        <dbReference type="ARBA" id="ARBA00022679"/>
    </source>
</evidence>
<dbReference type="GO" id="GO:0009103">
    <property type="term" value="P:lipopolysaccharide biosynthetic process"/>
    <property type="evidence" value="ECO:0007669"/>
    <property type="project" value="TreeGrafter"/>
</dbReference>
<evidence type="ECO:0000259" key="3">
    <source>
        <dbReference type="Pfam" id="PF13439"/>
    </source>
</evidence>
<feature type="domain" description="Glycosyl transferase family 1" evidence="2">
    <location>
        <begin position="198"/>
        <end position="342"/>
    </location>
</feature>